<sequence length="265" mass="27967">MPACSEEGSSAAPCARQPFPRHCCPRLLLLPQPCPLLPLRLANAAEKFQKAHHWQDNIRSEPEGLQRRMLKPPLAVPILLGRHQEHSPDAGMLSRVPHWWHHSGARGRSAVCHTSGTVPGLFGHAGGSQVLGGQARDDTEGPSTVPVTAWGRRCGVPSGAVAGGGAEGWEEDIEYYDSKADTEYVSTVSTVSTPAALRARAPPCDPLWGCPTPLAGLPRGSQAPRRPVISGNQGLKSAPNSSVLPVLPRGLAFARVTHAGGTLGT</sequence>
<keyword evidence="2" id="KW-1185">Reference proteome</keyword>
<organism evidence="1 2">
    <name type="scientific">Anas platyrhynchos</name>
    <name type="common">Mallard</name>
    <name type="synonym">Anas boschas</name>
    <dbReference type="NCBI Taxonomy" id="8839"/>
    <lineage>
        <taxon>Eukaryota</taxon>
        <taxon>Metazoa</taxon>
        <taxon>Chordata</taxon>
        <taxon>Craniata</taxon>
        <taxon>Vertebrata</taxon>
        <taxon>Euteleostomi</taxon>
        <taxon>Archelosauria</taxon>
        <taxon>Archosauria</taxon>
        <taxon>Dinosauria</taxon>
        <taxon>Saurischia</taxon>
        <taxon>Theropoda</taxon>
        <taxon>Coelurosauria</taxon>
        <taxon>Aves</taxon>
        <taxon>Neognathae</taxon>
        <taxon>Galloanserae</taxon>
        <taxon>Anseriformes</taxon>
        <taxon>Anatidae</taxon>
        <taxon>Anatinae</taxon>
        <taxon>Anas</taxon>
    </lineage>
</organism>
<reference evidence="2" key="1">
    <citation type="journal article" date="2013" name="Nat. Genet.">
        <title>The duck genome and transcriptome provide insight into an avian influenza virus reservoir species.</title>
        <authorList>
            <person name="Huang Y."/>
            <person name="Li Y."/>
            <person name="Burt D.W."/>
            <person name="Chen H."/>
            <person name="Zhang Y."/>
            <person name="Qian W."/>
            <person name="Kim H."/>
            <person name="Gan S."/>
            <person name="Zhao Y."/>
            <person name="Li J."/>
            <person name="Yi K."/>
            <person name="Feng H."/>
            <person name="Zhu P."/>
            <person name="Li B."/>
            <person name="Liu Q."/>
            <person name="Fairley S."/>
            <person name="Magor K.E."/>
            <person name="Du Z."/>
            <person name="Hu X."/>
            <person name="Goodman L."/>
            <person name="Tafer H."/>
            <person name="Vignal A."/>
            <person name="Lee T."/>
            <person name="Kim K.W."/>
            <person name="Sheng Z."/>
            <person name="An Y."/>
            <person name="Searle S."/>
            <person name="Herrero J."/>
            <person name="Groenen M.A."/>
            <person name="Crooijmans R.P."/>
            <person name="Faraut T."/>
            <person name="Cai Q."/>
            <person name="Webster R.G."/>
            <person name="Aldridge J.R."/>
            <person name="Warren W.C."/>
            <person name="Bartschat S."/>
            <person name="Kehr S."/>
            <person name="Marz M."/>
            <person name="Stadler P.F."/>
            <person name="Smith J."/>
            <person name="Kraus R.H."/>
            <person name="Zhao Y."/>
            <person name="Ren L."/>
            <person name="Fei J."/>
            <person name="Morisson M."/>
            <person name="Kaiser P."/>
            <person name="Griffin D.K."/>
            <person name="Rao M."/>
            <person name="Pitel F."/>
            <person name="Wang J."/>
            <person name="Li N."/>
        </authorList>
    </citation>
    <scope>NUCLEOTIDE SEQUENCE [LARGE SCALE GENOMIC DNA]</scope>
</reference>
<accession>R0L702</accession>
<proteinExistence type="predicted"/>
<name>R0L702_ANAPL</name>
<gene>
    <name evidence="1" type="ORF">Anapl_05017</name>
</gene>
<dbReference type="Proteomes" id="UP000296049">
    <property type="component" value="Unassembled WGS sequence"/>
</dbReference>
<evidence type="ECO:0000313" key="2">
    <source>
        <dbReference type="Proteomes" id="UP000296049"/>
    </source>
</evidence>
<protein>
    <submittedName>
        <fullName evidence="1">Uncharacterized protein</fullName>
    </submittedName>
</protein>
<dbReference type="EMBL" id="KB743740">
    <property type="protein sequence ID" value="EOA97214.1"/>
    <property type="molecule type" value="Genomic_DNA"/>
</dbReference>
<evidence type="ECO:0000313" key="1">
    <source>
        <dbReference type="EMBL" id="EOA97214.1"/>
    </source>
</evidence>
<dbReference type="AlphaFoldDB" id="R0L702"/>